<evidence type="ECO:0000313" key="2">
    <source>
        <dbReference type="Proteomes" id="UP000004358"/>
    </source>
</evidence>
<gene>
    <name evidence="1" type="ORF">DSM3645_15780</name>
</gene>
<name>A4A2Z6_9BACT</name>
<protein>
    <submittedName>
        <fullName evidence="1">Uncharacterized protein</fullName>
    </submittedName>
</protein>
<organism evidence="1 2">
    <name type="scientific">Blastopirellula marina DSM 3645</name>
    <dbReference type="NCBI Taxonomy" id="314230"/>
    <lineage>
        <taxon>Bacteria</taxon>
        <taxon>Pseudomonadati</taxon>
        <taxon>Planctomycetota</taxon>
        <taxon>Planctomycetia</taxon>
        <taxon>Pirellulales</taxon>
        <taxon>Pirellulaceae</taxon>
        <taxon>Blastopirellula</taxon>
    </lineage>
</organism>
<dbReference type="EMBL" id="AANZ01000057">
    <property type="protein sequence ID" value="EAQ76856.1"/>
    <property type="molecule type" value="Genomic_DNA"/>
</dbReference>
<dbReference type="Proteomes" id="UP000004358">
    <property type="component" value="Unassembled WGS sequence"/>
</dbReference>
<evidence type="ECO:0000313" key="1">
    <source>
        <dbReference type="EMBL" id="EAQ76856.1"/>
    </source>
</evidence>
<proteinExistence type="predicted"/>
<dbReference type="OrthoDB" id="282769at2"/>
<reference evidence="1 2" key="1">
    <citation type="submission" date="2006-02" db="EMBL/GenBank/DDBJ databases">
        <authorList>
            <person name="Amann R."/>
            <person name="Ferriera S."/>
            <person name="Johnson J."/>
            <person name="Kravitz S."/>
            <person name="Halpern A."/>
            <person name="Remington K."/>
            <person name="Beeson K."/>
            <person name="Tran B."/>
            <person name="Rogers Y.-H."/>
            <person name="Friedman R."/>
            <person name="Venter J.C."/>
        </authorList>
    </citation>
    <scope>NUCLEOTIDE SEQUENCE [LARGE SCALE GENOMIC DNA]</scope>
    <source>
        <strain evidence="1 2">DSM 3645</strain>
    </source>
</reference>
<comment type="caution">
    <text evidence="1">The sequence shown here is derived from an EMBL/GenBank/DDBJ whole genome shotgun (WGS) entry which is preliminary data.</text>
</comment>
<dbReference type="HOGENOM" id="CLU_2614951_0_0_0"/>
<accession>A4A2Z6</accession>
<dbReference type="RefSeq" id="WP_002651059.1">
    <property type="nucleotide sequence ID" value="NZ_CH672376.1"/>
</dbReference>
<dbReference type="AlphaFoldDB" id="A4A2Z6"/>
<sequence>MNLETENQPLDVVLSGSGKIFINGVEALLDAHLRRLCARASCARSVRIFAGEECRFDHVAEIFRVCRQWGVSEVSLAS</sequence>